<evidence type="ECO:0000313" key="2">
    <source>
        <dbReference type="EMBL" id="ERN09668.1"/>
    </source>
</evidence>
<gene>
    <name evidence="2" type="ORF">AMTR_s00029p00208210</name>
</gene>
<accession>W1PNQ0</accession>
<dbReference type="Gramene" id="ERN09668">
    <property type="protein sequence ID" value="ERN09668"/>
    <property type="gene ID" value="AMTR_s00029p00208210"/>
</dbReference>
<evidence type="ECO:0000313" key="3">
    <source>
        <dbReference type="Proteomes" id="UP000017836"/>
    </source>
</evidence>
<name>W1PNQ0_AMBTC</name>
<sequence length="289" mass="30971">MDLSTTDTITTSFLQDGSSSLGGHAPSPAKTDPLVDAIFVHDKVEALFPKVDEVTAMPVSMMSLTDASLCHLPPLVNPKTMYPLVHSSATHWVCNNPIPSFDPLAMDPLVVVINEEEEGALGGGTNALGPLDEEGEILASVEEDLSCAMVPADHLVPLNSITQEERTLLVHSIAAPHEALFESNAIMEDPVDPVAQKVESLAADCGMDFNILIGVVFQEIIAKKKVERMEALAKQKIEYFEKDKDNGVQADLAQPKSPSDARGKSKCKGKGIAKGTRSSVGCRRKAVCR</sequence>
<feature type="region of interest" description="Disordered" evidence="1">
    <location>
        <begin position="248"/>
        <end position="289"/>
    </location>
</feature>
<reference evidence="3" key="1">
    <citation type="journal article" date="2013" name="Science">
        <title>The Amborella genome and the evolution of flowering plants.</title>
        <authorList>
            <consortium name="Amborella Genome Project"/>
        </authorList>
    </citation>
    <scope>NUCLEOTIDE SEQUENCE [LARGE SCALE GENOMIC DNA]</scope>
</reference>
<protein>
    <submittedName>
        <fullName evidence="2">Uncharacterized protein</fullName>
    </submittedName>
</protein>
<dbReference type="HOGENOM" id="CLU_964249_0_0_1"/>
<dbReference type="EMBL" id="KI392980">
    <property type="protein sequence ID" value="ERN09668.1"/>
    <property type="molecule type" value="Genomic_DNA"/>
</dbReference>
<dbReference type="AlphaFoldDB" id="W1PNQ0"/>
<organism evidence="2 3">
    <name type="scientific">Amborella trichopoda</name>
    <dbReference type="NCBI Taxonomy" id="13333"/>
    <lineage>
        <taxon>Eukaryota</taxon>
        <taxon>Viridiplantae</taxon>
        <taxon>Streptophyta</taxon>
        <taxon>Embryophyta</taxon>
        <taxon>Tracheophyta</taxon>
        <taxon>Spermatophyta</taxon>
        <taxon>Magnoliopsida</taxon>
        <taxon>Amborellales</taxon>
        <taxon>Amborellaceae</taxon>
        <taxon>Amborella</taxon>
    </lineage>
</organism>
<keyword evidence="3" id="KW-1185">Reference proteome</keyword>
<dbReference type="Proteomes" id="UP000017836">
    <property type="component" value="Unassembled WGS sequence"/>
</dbReference>
<evidence type="ECO:0000256" key="1">
    <source>
        <dbReference type="SAM" id="MobiDB-lite"/>
    </source>
</evidence>
<proteinExistence type="predicted"/>